<evidence type="ECO:0000313" key="3">
    <source>
        <dbReference type="Proteomes" id="UP001293791"/>
    </source>
</evidence>
<name>A0ABU5L8M0_9RICK</name>
<dbReference type="EMBL" id="JARGYT010000052">
    <property type="protein sequence ID" value="MDZ5762471.1"/>
    <property type="molecule type" value="Genomic_DNA"/>
</dbReference>
<dbReference type="Proteomes" id="UP001293791">
    <property type="component" value="Unassembled WGS sequence"/>
</dbReference>
<feature type="transmembrane region" description="Helical" evidence="1">
    <location>
        <begin position="12"/>
        <end position="32"/>
    </location>
</feature>
<comment type="caution">
    <text evidence="2">The sequence shown here is derived from an EMBL/GenBank/DDBJ whole genome shotgun (WGS) entry which is preliminary data.</text>
</comment>
<evidence type="ECO:0000256" key="1">
    <source>
        <dbReference type="SAM" id="Phobius"/>
    </source>
</evidence>
<sequence length="39" mass="4305">MKCIKVSRSGFDIGLDALAIIFSCTTAVLQFLHMKVSFL</sequence>
<accession>A0ABU5L8M0</accession>
<keyword evidence="3" id="KW-1185">Reference proteome</keyword>
<proteinExistence type="predicted"/>
<organism evidence="2 3">
    <name type="scientific">Candidatus Cyrtobacter comes</name>
    <dbReference type="NCBI Taxonomy" id="675776"/>
    <lineage>
        <taxon>Bacteria</taxon>
        <taxon>Pseudomonadati</taxon>
        <taxon>Pseudomonadota</taxon>
        <taxon>Alphaproteobacteria</taxon>
        <taxon>Rickettsiales</taxon>
        <taxon>Candidatus Midichloriaceae</taxon>
        <taxon>Candidatus Cyrtobacter</taxon>
    </lineage>
</organism>
<keyword evidence="1" id="KW-0812">Transmembrane</keyword>
<gene>
    <name evidence="2" type="ORF">Cyrtocomes_00855</name>
</gene>
<keyword evidence="1" id="KW-0472">Membrane</keyword>
<reference evidence="2 3" key="1">
    <citation type="submission" date="2023-02" db="EMBL/GenBank/DDBJ databases">
        <title>Host association and intracellularity evolved multiple times independently in the Rickettsiales.</title>
        <authorList>
            <person name="Castelli M."/>
            <person name="Nardi T."/>
            <person name="Gammuto L."/>
            <person name="Bellinzona G."/>
            <person name="Sabaneyeva E."/>
            <person name="Potekhin A."/>
            <person name="Serra V."/>
            <person name="Petroni G."/>
            <person name="Sassera D."/>
        </authorList>
    </citation>
    <scope>NUCLEOTIDE SEQUENCE [LARGE SCALE GENOMIC DNA]</scope>
    <source>
        <strain evidence="2 3">BOD18</strain>
    </source>
</reference>
<evidence type="ECO:0000313" key="2">
    <source>
        <dbReference type="EMBL" id="MDZ5762471.1"/>
    </source>
</evidence>
<protein>
    <submittedName>
        <fullName evidence="2">Uncharacterized protein</fullName>
    </submittedName>
</protein>
<keyword evidence="1" id="KW-1133">Transmembrane helix</keyword>